<evidence type="ECO:0000259" key="2">
    <source>
        <dbReference type="Pfam" id="PF01965"/>
    </source>
</evidence>
<name>A0ABZ2YD95_9BACT</name>
<organism evidence="3 4">
    <name type="scientific">Thermatribacter velox</name>
    <dbReference type="NCBI Taxonomy" id="3039681"/>
    <lineage>
        <taxon>Bacteria</taxon>
        <taxon>Pseudomonadati</taxon>
        <taxon>Atribacterota</taxon>
        <taxon>Atribacteria</taxon>
        <taxon>Atribacterales</taxon>
        <taxon>Thermatribacteraceae</taxon>
        <taxon>Thermatribacter</taxon>
    </lineage>
</organism>
<dbReference type="RefSeq" id="WP_369018741.1">
    <property type="nucleotide sequence ID" value="NZ_CP121689.1"/>
</dbReference>
<sequence>MRRLWRAVVVVSLLCFGFVGVSWGMDFDSFLQEAQKTGVTIEKIDEVIAWTGEYGGKMKPNGPLAGKKIGILVGCDFSDWQAYYFANFVGEFGGIPQFILSNNHLWKVSRALFGSGEPVEPTGRWGLTCTAGFSGLGINGSRVITPAVLQPGKGHVASLPVANPEDYDALIIIGGWSGDIMYADDVAINFVKAVVDRGIPVAAIGEGILPLIKVGAVNGKKVTGNRVVDYMLKRVADFRNEPVVVDGNLITGRDTVDAPAVLRALCKVFDPNFVDIHKNILKGKKVMVMVADDFEDIELCSPALEFMYRGAELVVGLFKPYIQSRPPLVGLDVRIGNFGVSIPFQEIPDSYYKIIKAEDLKMSDFDLLWIPGAMNPLHIAALHRDFLKDAYNAGKIVAVICHGPIPAAAADLVAGRSVAGWLACTSSIELCGGKFMPDWAAAIDGRLVSGRTPPEVPEFVDACTAALLRK</sequence>
<dbReference type="SUPFAM" id="SSF52317">
    <property type="entry name" value="Class I glutamine amidotransferase-like"/>
    <property type="match status" value="2"/>
</dbReference>
<keyword evidence="4" id="KW-1185">Reference proteome</keyword>
<reference evidence="3 4" key="1">
    <citation type="submission" date="2023-03" db="EMBL/GenBank/DDBJ databases">
        <title>Novel Species.</title>
        <authorList>
            <person name="Ma S."/>
        </authorList>
    </citation>
    <scope>NUCLEOTIDE SEQUENCE [LARGE SCALE GENOMIC DNA]</scope>
    <source>
        <strain evidence="3 4">B11</strain>
    </source>
</reference>
<dbReference type="PANTHER" id="PTHR42733">
    <property type="entry name" value="DJ-1 PROTEIN"/>
    <property type="match status" value="1"/>
</dbReference>
<evidence type="ECO:0000313" key="3">
    <source>
        <dbReference type="EMBL" id="WZL76577.1"/>
    </source>
</evidence>
<dbReference type="Gene3D" id="3.40.50.880">
    <property type="match status" value="2"/>
</dbReference>
<protein>
    <submittedName>
        <fullName evidence="3">DJ-1/PfpI family protein</fullName>
    </submittedName>
</protein>
<feature type="domain" description="DJ-1/PfpI" evidence="2">
    <location>
        <begin position="284"/>
        <end position="462"/>
    </location>
</feature>
<gene>
    <name evidence="3" type="ORF">QBE54_02260</name>
</gene>
<dbReference type="PANTHER" id="PTHR42733:SF2">
    <property type="entry name" value="DJ-1_THIJ_PFPI FAMILY PROTEIN"/>
    <property type="match status" value="1"/>
</dbReference>
<dbReference type="Proteomes" id="UP001461341">
    <property type="component" value="Chromosome"/>
</dbReference>
<dbReference type="InterPro" id="IPR029062">
    <property type="entry name" value="Class_I_gatase-like"/>
</dbReference>
<dbReference type="Pfam" id="PF01965">
    <property type="entry name" value="DJ-1_PfpI"/>
    <property type="match status" value="2"/>
</dbReference>
<comment type="similarity">
    <text evidence="1">Belongs to the peptidase C56 family.</text>
</comment>
<proteinExistence type="inferred from homology"/>
<feature type="domain" description="DJ-1/PfpI" evidence="2">
    <location>
        <begin position="162"/>
        <end position="266"/>
    </location>
</feature>
<accession>A0ABZ2YD95</accession>
<evidence type="ECO:0000313" key="4">
    <source>
        <dbReference type="Proteomes" id="UP001461341"/>
    </source>
</evidence>
<dbReference type="EMBL" id="CP121689">
    <property type="protein sequence ID" value="WZL76577.1"/>
    <property type="molecule type" value="Genomic_DNA"/>
</dbReference>
<dbReference type="InterPro" id="IPR002818">
    <property type="entry name" value="DJ-1/PfpI"/>
</dbReference>
<dbReference type="InterPro" id="IPR006286">
    <property type="entry name" value="C56_PfpI-like"/>
</dbReference>
<evidence type="ECO:0000256" key="1">
    <source>
        <dbReference type="ARBA" id="ARBA00008542"/>
    </source>
</evidence>